<dbReference type="FunFam" id="3.90.640.90:FF:000001">
    <property type="entry name" value="TOB1 isoform 1"/>
    <property type="match status" value="1"/>
</dbReference>
<name>A0A8B7NNG4_HYAAZ</name>
<comment type="similarity">
    <text evidence="1">Belongs to the BTG family.</text>
</comment>
<accession>A0A8B7NNG4</accession>
<dbReference type="RefSeq" id="XP_018015220.1">
    <property type="nucleotide sequence ID" value="XM_018159731.2"/>
</dbReference>
<dbReference type="GO" id="GO:0003714">
    <property type="term" value="F:transcription corepressor activity"/>
    <property type="evidence" value="ECO:0007669"/>
    <property type="project" value="TreeGrafter"/>
</dbReference>
<organism evidence="5 6">
    <name type="scientific">Hyalella azteca</name>
    <name type="common">Amphipod</name>
    <dbReference type="NCBI Taxonomy" id="294128"/>
    <lineage>
        <taxon>Eukaryota</taxon>
        <taxon>Metazoa</taxon>
        <taxon>Ecdysozoa</taxon>
        <taxon>Arthropoda</taxon>
        <taxon>Crustacea</taxon>
        <taxon>Multicrustacea</taxon>
        <taxon>Malacostraca</taxon>
        <taxon>Eumalacostraca</taxon>
        <taxon>Peracarida</taxon>
        <taxon>Amphipoda</taxon>
        <taxon>Senticaudata</taxon>
        <taxon>Talitrida</taxon>
        <taxon>Talitroidea</taxon>
        <taxon>Hyalellidae</taxon>
        <taxon>Hyalella</taxon>
    </lineage>
</organism>
<dbReference type="KEGG" id="hazt:108672104"/>
<dbReference type="InterPro" id="IPR002087">
    <property type="entry name" value="Anti_prolifrtn"/>
</dbReference>
<dbReference type="InterPro" id="IPR015676">
    <property type="entry name" value="Tob1/2"/>
</dbReference>
<dbReference type="PANTHER" id="PTHR17537">
    <property type="entry name" value="TRANSDUCER OF ERBB2 TOB"/>
    <property type="match status" value="1"/>
</dbReference>
<dbReference type="GO" id="GO:0005737">
    <property type="term" value="C:cytoplasm"/>
    <property type="evidence" value="ECO:0007669"/>
    <property type="project" value="TreeGrafter"/>
</dbReference>
<dbReference type="Gene3D" id="3.90.640.90">
    <property type="entry name" value="Anti-proliferative protein, N-terminal domain"/>
    <property type="match status" value="1"/>
</dbReference>
<dbReference type="OMA" id="FESSNQF"/>
<dbReference type="SUPFAM" id="SSF160696">
    <property type="entry name" value="BTG domain-like"/>
    <property type="match status" value="1"/>
</dbReference>
<dbReference type="InterPro" id="IPR036054">
    <property type="entry name" value="BTG-like_sf"/>
</dbReference>
<feature type="region of interest" description="Disordered" evidence="3">
    <location>
        <begin position="152"/>
        <end position="177"/>
    </location>
</feature>
<dbReference type="Proteomes" id="UP000694843">
    <property type="component" value="Unplaced"/>
</dbReference>
<keyword evidence="5" id="KW-1185">Reference proteome</keyword>
<feature type="domain" description="Anti-proliferative protein" evidence="4">
    <location>
        <begin position="1"/>
        <end position="106"/>
    </location>
</feature>
<feature type="compositionally biased region" description="Low complexity" evidence="3">
    <location>
        <begin position="235"/>
        <end position="248"/>
    </location>
</feature>
<dbReference type="OrthoDB" id="19928at2759"/>
<proteinExistence type="inferred from homology"/>
<dbReference type="GO" id="GO:0005634">
    <property type="term" value="C:nucleus"/>
    <property type="evidence" value="ECO:0007669"/>
    <property type="project" value="TreeGrafter"/>
</dbReference>
<dbReference type="Pfam" id="PF07742">
    <property type="entry name" value="BTG"/>
    <property type="match status" value="1"/>
</dbReference>
<feature type="compositionally biased region" description="Low complexity" evidence="3">
    <location>
        <begin position="152"/>
        <end position="168"/>
    </location>
</feature>
<dbReference type="AlphaFoldDB" id="A0A8B7NNG4"/>
<dbReference type="PANTHER" id="PTHR17537:SF5">
    <property type="entry name" value="TRANSDUCER OF ERBB2, ISOFORM A"/>
    <property type="match status" value="1"/>
</dbReference>
<sequence>MHLEIQVALNFVISYMYNKLPRRRVNIFGEELEKALKAKFEGHWYPAKPMKGSAFRCIKTGDPIDPVLEKAAREAGMEIREIKENLPEDLAVWVDPGEVSYRIGEKGLIKILYSEAAESATQEESLDKEVTKTFNPEAQCFKPIDNLSSSLSSMSISPKSSSPYSSNSPTPPFKTREASPISAFLPKTAAPLTFTTATFAQTKFGSTKLKTSTKRANRMSPTEFSNYIKQRQLIQQQQHQQQQHHQQQAAVGAPGFVGQFGGSRPRSLSPAPPLDPNLYLQSNGGPASSYSPWSRGVFDQGFHSASFFTDLMPMSNHCPGAKLPPGFEAMTSSGSGLVGMPGPSGNGGAVIAGGVNGGDKNSAINDGVYSAPQYQHLLLAN</sequence>
<evidence type="ECO:0000313" key="5">
    <source>
        <dbReference type="Proteomes" id="UP000694843"/>
    </source>
</evidence>
<gene>
    <name evidence="6" type="primary">LOC108672104</name>
</gene>
<dbReference type="PRINTS" id="PR00310">
    <property type="entry name" value="ANTIPRLFBTG1"/>
</dbReference>
<evidence type="ECO:0000259" key="4">
    <source>
        <dbReference type="SMART" id="SM00099"/>
    </source>
</evidence>
<dbReference type="CTD" id="32574"/>
<feature type="region of interest" description="Disordered" evidence="3">
    <location>
        <begin position="232"/>
        <end position="285"/>
    </location>
</feature>
<reference evidence="6" key="1">
    <citation type="submission" date="2025-08" db="UniProtKB">
        <authorList>
            <consortium name="RefSeq"/>
        </authorList>
    </citation>
    <scope>IDENTIFICATION</scope>
    <source>
        <tissue evidence="6">Whole organism</tissue>
    </source>
</reference>
<evidence type="ECO:0000313" key="6">
    <source>
        <dbReference type="RefSeq" id="XP_018015220.1"/>
    </source>
</evidence>
<evidence type="ECO:0000256" key="3">
    <source>
        <dbReference type="SAM" id="MobiDB-lite"/>
    </source>
</evidence>
<evidence type="ECO:0000256" key="2">
    <source>
        <dbReference type="ARBA" id="ARBA00022553"/>
    </source>
</evidence>
<dbReference type="SMART" id="SM00099">
    <property type="entry name" value="btg1"/>
    <property type="match status" value="1"/>
</dbReference>
<keyword evidence="2" id="KW-0597">Phosphoprotein</keyword>
<evidence type="ECO:0000256" key="1">
    <source>
        <dbReference type="ARBA" id="ARBA00007989"/>
    </source>
</evidence>
<protein>
    <submittedName>
        <fullName evidence="6">Protein Tob1</fullName>
    </submittedName>
</protein>
<dbReference type="GeneID" id="108672104"/>